<feature type="region of interest" description="Disordered" evidence="1">
    <location>
        <begin position="433"/>
        <end position="483"/>
    </location>
</feature>
<name>A0A1Q8R9Q7_9PEZI</name>
<evidence type="ECO:0000313" key="3">
    <source>
        <dbReference type="Proteomes" id="UP000186583"/>
    </source>
</evidence>
<dbReference type="OrthoDB" id="4846438at2759"/>
<dbReference type="AlphaFoldDB" id="A0A1Q8R9Q7"/>
<feature type="compositionally biased region" description="Basic residues" evidence="1">
    <location>
        <begin position="641"/>
        <end position="653"/>
    </location>
</feature>
<feature type="region of interest" description="Disordered" evidence="1">
    <location>
        <begin position="165"/>
        <end position="206"/>
    </location>
</feature>
<feature type="compositionally biased region" description="Basic and acidic residues" evidence="1">
    <location>
        <begin position="322"/>
        <end position="331"/>
    </location>
</feature>
<feature type="compositionally biased region" description="Basic and acidic residues" evidence="1">
    <location>
        <begin position="435"/>
        <end position="459"/>
    </location>
</feature>
<dbReference type="EMBL" id="MPGH01000263">
    <property type="protein sequence ID" value="OLN81085.1"/>
    <property type="molecule type" value="Genomic_DNA"/>
</dbReference>
<feature type="compositionally biased region" description="Basic and acidic residues" evidence="1">
    <location>
        <begin position="383"/>
        <end position="392"/>
    </location>
</feature>
<feature type="compositionally biased region" description="Basic and acidic residues" evidence="1">
    <location>
        <begin position="340"/>
        <end position="375"/>
    </location>
</feature>
<feature type="region of interest" description="Disordered" evidence="1">
    <location>
        <begin position="624"/>
        <end position="674"/>
    </location>
</feature>
<feature type="region of interest" description="Disordered" evidence="1">
    <location>
        <begin position="1"/>
        <end position="21"/>
    </location>
</feature>
<evidence type="ECO:0000256" key="1">
    <source>
        <dbReference type="SAM" id="MobiDB-lite"/>
    </source>
</evidence>
<reference evidence="2 3" key="1">
    <citation type="submission" date="2016-11" db="EMBL/GenBank/DDBJ databases">
        <title>Draft Genome Assembly of Colletotrichum chlorophyti a pathogen of herbaceous plants.</title>
        <authorList>
            <person name="Gan P."/>
            <person name="Narusaka M."/>
            <person name="Tsushima A."/>
            <person name="Narusaka Y."/>
            <person name="Takano Y."/>
            <person name="Shirasu K."/>
        </authorList>
    </citation>
    <scope>NUCLEOTIDE SEQUENCE [LARGE SCALE GENOMIC DNA]</scope>
    <source>
        <strain evidence="2 3">NTL11</strain>
    </source>
</reference>
<comment type="caution">
    <text evidence="2">The sequence shown here is derived from an EMBL/GenBank/DDBJ whole genome shotgun (WGS) entry which is preliminary data.</text>
</comment>
<gene>
    <name evidence="2" type="ORF">CCHL11_09709</name>
</gene>
<keyword evidence="3" id="KW-1185">Reference proteome</keyword>
<accession>A0A1Q8R9Q7</accession>
<feature type="region of interest" description="Disordered" evidence="1">
    <location>
        <begin position="218"/>
        <end position="405"/>
    </location>
</feature>
<protein>
    <submittedName>
        <fullName evidence="2">Uncharacterized protein</fullName>
    </submittedName>
</protein>
<evidence type="ECO:0000313" key="2">
    <source>
        <dbReference type="EMBL" id="OLN81085.1"/>
    </source>
</evidence>
<sequence length="728" mass="81765">MAPSKAAKAQNSEAIDMARPLGHEERRMLIRAVDRFVKKREQVEGQMTKAIKRLDRSNDAQVQQEELLQMSLRNKSREKKFIRRQSKVLCEREKLYKMDPSDARAQDVELLKAILSKLSTNSPNKKENRKFQLKGSDDFSYVNPGTACEKLDGDENDYHSALDIDLGARPSVPKAEDDAEKPWETNKEKRKRDAEPPQPCKKMKNGLVSQEILQSTLGAIHHGQPRLLTKGEEEIDVEETYEDEQKNKKTKKVKKSNPFPSAVGQPERNNDIEVDFTCVSEETKKRKKAHSDSTGKINMKAKEKRGHKKKCREKSELPSFDRAAKHLEDRGSTPISSLETSKDKKPKPELACKLAGDVEKTKKLTKKEKNRDKQPDCSSAKPIVDEQERQEETQSSSDINHKEFDEARKAVEDILSSGGVVTKDMKKNVHPLRVAAEEQHANTNDKTKTKTTNRQEKTSAQHTIGKTSKFEQNEKYNTPVISKERTSLPAKSIPLGPAFVIPSTTIAVPKLATTDQVPNKVNSLSSVKPVIKGPTRINTPATSAISRLVNAGRTPFNPWQGLRSFSTQNPEPIHVCEDNMERVEKSPKQKHTQKWVLDATGSRKKTKGSDTDVKKITMSIGKVTTPHKMDQGSPTPLPKKEVRKRGRPKKAKKSVAAGELRDSTHPGQTPVSHIGASDDLVRVITPPAAAIMIGGFSARSQALRENDKKVLEEEKRRWYEALNLEPME</sequence>
<proteinExistence type="predicted"/>
<organism evidence="2 3">
    <name type="scientific">Colletotrichum chlorophyti</name>
    <dbReference type="NCBI Taxonomy" id="708187"/>
    <lineage>
        <taxon>Eukaryota</taxon>
        <taxon>Fungi</taxon>
        <taxon>Dikarya</taxon>
        <taxon>Ascomycota</taxon>
        <taxon>Pezizomycotina</taxon>
        <taxon>Sordariomycetes</taxon>
        <taxon>Hypocreomycetidae</taxon>
        <taxon>Glomerellales</taxon>
        <taxon>Glomerellaceae</taxon>
        <taxon>Colletotrichum</taxon>
    </lineage>
</organism>
<feature type="compositionally biased region" description="Acidic residues" evidence="1">
    <location>
        <begin position="233"/>
        <end position="242"/>
    </location>
</feature>
<dbReference type="Proteomes" id="UP000186583">
    <property type="component" value="Unassembled WGS sequence"/>
</dbReference>
<feature type="compositionally biased region" description="Basic residues" evidence="1">
    <location>
        <begin position="302"/>
        <end position="312"/>
    </location>
</feature>
<feature type="compositionally biased region" description="Basic and acidic residues" evidence="1">
    <location>
        <begin position="174"/>
        <end position="195"/>
    </location>
</feature>